<dbReference type="AlphaFoldDB" id="A0AAD9RDG3"/>
<sequence length="126" mass="13890">MSNIRTGTGHTMEWRDTAETLLEALIPDDIEANESTEQVLARVEANTQPDVGDAEAFSGAELRKAILTLKQRKCPGLDRIEAEAVKCAYGEIHGDLPKLYNGCLEHGVFPVRWKVGSIRTLLKSPD</sequence>
<comment type="caution">
    <text evidence="1">The sequence shown here is derived from an EMBL/GenBank/DDBJ whole genome shotgun (WGS) entry which is preliminary data.</text>
</comment>
<dbReference type="Proteomes" id="UP001258017">
    <property type="component" value="Unassembled WGS sequence"/>
</dbReference>
<proteinExistence type="predicted"/>
<protein>
    <recommendedName>
        <fullName evidence="3">Reverse transcriptase</fullName>
    </recommendedName>
</protein>
<evidence type="ECO:0000313" key="1">
    <source>
        <dbReference type="EMBL" id="KAK2577691.1"/>
    </source>
</evidence>
<evidence type="ECO:0008006" key="3">
    <source>
        <dbReference type="Google" id="ProtNLM"/>
    </source>
</evidence>
<keyword evidence="2" id="KW-1185">Reference proteome</keyword>
<organism evidence="1 2">
    <name type="scientific">Odynerus spinipes</name>
    <dbReference type="NCBI Taxonomy" id="1348599"/>
    <lineage>
        <taxon>Eukaryota</taxon>
        <taxon>Metazoa</taxon>
        <taxon>Ecdysozoa</taxon>
        <taxon>Arthropoda</taxon>
        <taxon>Hexapoda</taxon>
        <taxon>Insecta</taxon>
        <taxon>Pterygota</taxon>
        <taxon>Neoptera</taxon>
        <taxon>Endopterygota</taxon>
        <taxon>Hymenoptera</taxon>
        <taxon>Apocrita</taxon>
        <taxon>Aculeata</taxon>
        <taxon>Vespoidea</taxon>
        <taxon>Vespidae</taxon>
        <taxon>Eumeninae</taxon>
        <taxon>Odynerus</taxon>
    </lineage>
</organism>
<evidence type="ECO:0000313" key="2">
    <source>
        <dbReference type="Proteomes" id="UP001258017"/>
    </source>
</evidence>
<name>A0AAD9RDG3_9HYME</name>
<gene>
    <name evidence="1" type="ORF">KPH14_011599</name>
</gene>
<dbReference type="EMBL" id="JAIFRP010002555">
    <property type="protein sequence ID" value="KAK2577691.1"/>
    <property type="molecule type" value="Genomic_DNA"/>
</dbReference>
<reference evidence="1" key="2">
    <citation type="journal article" date="2023" name="Commun. Biol.">
        <title>Intrasexual cuticular hydrocarbon dimorphism in a wasp sheds light on hydrocarbon biosynthesis genes in Hymenoptera.</title>
        <authorList>
            <person name="Moris V.C."/>
            <person name="Podsiadlowski L."/>
            <person name="Martin S."/>
            <person name="Oeyen J.P."/>
            <person name="Donath A."/>
            <person name="Petersen M."/>
            <person name="Wilbrandt J."/>
            <person name="Misof B."/>
            <person name="Liedtke D."/>
            <person name="Thamm M."/>
            <person name="Scheiner R."/>
            <person name="Schmitt T."/>
            <person name="Niehuis O."/>
        </authorList>
    </citation>
    <scope>NUCLEOTIDE SEQUENCE</scope>
    <source>
        <strain evidence="1">GBR_01_08_01A</strain>
    </source>
</reference>
<accession>A0AAD9RDG3</accession>
<reference evidence="1" key="1">
    <citation type="submission" date="2021-08" db="EMBL/GenBank/DDBJ databases">
        <authorList>
            <person name="Misof B."/>
            <person name="Oliver O."/>
            <person name="Podsiadlowski L."/>
            <person name="Donath A."/>
            <person name="Peters R."/>
            <person name="Mayer C."/>
            <person name="Rust J."/>
            <person name="Gunkel S."/>
            <person name="Lesny P."/>
            <person name="Martin S."/>
            <person name="Oeyen J.P."/>
            <person name="Petersen M."/>
            <person name="Panagiotis P."/>
            <person name="Wilbrandt J."/>
            <person name="Tanja T."/>
        </authorList>
    </citation>
    <scope>NUCLEOTIDE SEQUENCE</scope>
    <source>
        <strain evidence="1">GBR_01_08_01A</strain>
        <tissue evidence="1">Thorax + abdomen</tissue>
    </source>
</reference>